<feature type="transmembrane region" description="Helical" evidence="9">
    <location>
        <begin position="352"/>
        <end position="369"/>
    </location>
</feature>
<comment type="subcellular location">
    <subcellularLocation>
        <location evidence="1">Membrane</location>
        <topology evidence="1">Multi-pass membrane protein</topology>
    </subcellularLocation>
</comment>
<sequence length="780" mass="83617">MEKLGLGPDVLLQENPRLVYARLTGFGQSGPYASSAGHDINYLAISGVLSMLGGRGAPQPPINLLADFAGGGLMCALGISLALLERHASGRGQVIDTSMVEGAAYVSSFLWKSRAVGLWNRPRGENLLDGGAPFYGTYRTSDGKYMAVGAIEPQFYDLLVQGLGLDAATLPPQMSFSDWPAVRAEFARAFGGRTQEEWCGVFDGTDACVTPVLPLDQAHTHPHNRLRGSFLQEGGEKVGHDAPGGRGAVPGAGRGGGKGQYLGSGEWAVFGAVEPPRRTRGRLLMHSTVMFGREFCYAVEAAFVTPVLLSVGLPRSLYSLVWLLSPTLGFVLQPVIGSSSDHCTSPWGRRRPYILALGAMMLVGLALFLNGDAMVSAIVTERSRRSTWAIVVVMCGVVLFDFAADFIDGPVKAYLFDVCSHQDKERGLHYHALLTGLGGACGYLVGAMDWGHSALGVLLGSEYQVIFFFSALTWGLFLSLHLFSIPETALGQAAAPGPPDTLLLLGNQSSGYGAVPKEPLPEPELRARSFSALGEANSVTSSAKQPNKEVQKRMTLKSLVLVMINMPGHYRSLCVCHLLGWTAFLCNMLFFTDFMGQIVYKGNPYAEHNSTAYSTYERGVEVGCWGLCINAVSSALYSYVQRLLLPYIGLKGLYFVGYFVFGLGTSLIGLFPNIMATLTLCSVFGVMSSTLYTIPFNLISEYHKEEQAQRKMSGEEEGGRGTGVDCAALTCMVQLAQIVVGAGLGALVNMVGSVIVVVLSASTVSLFGCLFIALFIRHVD</sequence>
<proteinExistence type="inferred from homology"/>
<feature type="transmembrane region" description="Helical" evidence="9">
    <location>
        <begin position="677"/>
        <end position="700"/>
    </location>
</feature>
<evidence type="ECO:0000313" key="10">
    <source>
        <dbReference type="EMBL" id="KAJ8261532.1"/>
    </source>
</evidence>
<evidence type="ECO:0000256" key="5">
    <source>
        <dbReference type="ARBA" id="ARBA00022989"/>
    </source>
</evidence>
<organism evidence="10 11">
    <name type="scientific">Conger conger</name>
    <name type="common">Conger eel</name>
    <name type="synonym">Muraena conger</name>
    <dbReference type="NCBI Taxonomy" id="82655"/>
    <lineage>
        <taxon>Eukaryota</taxon>
        <taxon>Metazoa</taxon>
        <taxon>Chordata</taxon>
        <taxon>Craniata</taxon>
        <taxon>Vertebrata</taxon>
        <taxon>Euteleostomi</taxon>
        <taxon>Actinopterygii</taxon>
        <taxon>Neopterygii</taxon>
        <taxon>Teleostei</taxon>
        <taxon>Anguilliformes</taxon>
        <taxon>Congridae</taxon>
        <taxon>Conger</taxon>
    </lineage>
</organism>
<dbReference type="InterPro" id="IPR036259">
    <property type="entry name" value="MFS_trans_sf"/>
</dbReference>
<evidence type="ECO:0008006" key="12">
    <source>
        <dbReference type="Google" id="ProtNLM"/>
    </source>
</evidence>
<feature type="transmembrane region" description="Helical" evidence="9">
    <location>
        <begin position="465"/>
        <end position="483"/>
    </location>
</feature>
<dbReference type="OrthoDB" id="28755at2759"/>
<evidence type="ECO:0000256" key="9">
    <source>
        <dbReference type="SAM" id="Phobius"/>
    </source>
</evidence>
<dbReference type="SUPFAM" id="SSF103473">
    <property type="entry name" value="MFS general substrate transporter"/>
    <property type="match status" value="1"/>
</dbReference>
<dbReference type="InterPro" id="IPR044855">
    <property type="entry name" value="CoA-Trfase_III_dom3_sf"/>
</dbReference>
<dbReference type="CDD" id="cd17313">
    <property type="entry name" value="MFS_SLC45_SUC"/>
    <property type="match status" value="1"/>
</dbReference>
<comment type="similarity">
    <text evidence="2">Belongs to the CoA-transferase III family.</text>
</comment>
<dbReference type="Pfam" id="PF02515">
    <property type="entry name" value="CoA_transf_3"/>
    <property type="match status" value="1"/>
</dbReference>
<feature type="region of interest" description="Disordered" evidence="8">
    <location>
        <begin position="235"/>
        <end position="255"/>
    </location>
</feature>
<dbReference type="Proteomes" id="UP001152803">
    <property type="component" value="Unassembled WGS sequence"/>
</dbReference>
<feature type="compositionally biased region" description="Gly residues" evidence="8">
    <location>
        <begin position="242"/>
        <end position="255"/>
    </location>
</feature>
<keyword evidence="3" id="KW-0813">Transport</keyword>
<feature type="transmembrane region" description="Helical" evidence="9">
    <location>
        <begin position="428"/>
        <end position="445"/>
    </location>
</feature>
<feature type="transmembrane region" description="Helical" evidence="9">
    <location>
        <begin position="620"/>
        <end position="640"/>
    </location>
</feature>
<feature type="transmembrane region" description="Helical" evidence="9">
    <location>
        <begin position="754"/>
        <end position="776"/>
    </location>
</feature>
<protein>
    <recommendedName>
        <fullName evidence="12">Membrane-associated transporter protein</fullName>
    </recommendedName>
</protein>
<keyword evidence="6 9" id="KW-0472">Membrane</keyword>
<feature type="transmembrane region" description="Helical" evidence="9">
    <location>
        <begin position="319"/>
        <end position="340"/>
    </location>
</feature>
<accession>A0A9Q1D839</accession>
<dbReference type="AlphaFoldDB" id="A0A9Q1D839"/>
<feature type="transmembrane region" description="Helical" evidence="9">
    <location>
        <begin position="389"/>
        <end position="407"/>
    </location>
</feature>
<dbReference type="GO" id="GO:0016853">
    <property type="term" value="F:isomerase activity"/>
    <property type="evidence" value="ECO:0007669"/>
    <property type="project" value="UniProtKB-KW"/>
</dbReference>
<evidence type="ECO:0000256" key="1">
    <source>
        <dbReference type="ARBA" id="ARBA00004141"/>
    </source>
</evidence>
<evidence type="ECO:0000256" key="3">
    <source>
        <dbReference type="ARBA" id="ARBA00022448"/>
    </source>
</evidence>
<dbReference type="InterPro" id="IPR003673">
    <property type="entry name" value="CoA-Trfase_fam_III"/>
</dbReference>
<dbReference type="EMBL" id="JAFJMO010000012">
    <property type="protein sequence ID" value="KAJ8261532.1"/>
    <property type="molecule type" value="Genomic_DNA"/>
</dbReference>
<keyword evidence="11" id="KW-1185">Reference proteome</keyword>
<keyword evidence="7" id="KW-0413">Isomerase</keyword>
<dbReference type="GO" id="GO:0016020">
    <property type="term" value="C:membrane"/>
    <property type="evidence" value="ECO:0007669"/>
    <property type="project" value="UniProtKB-SubCell"/>
</dbReference>
<dbReference type="Gene3D" id="3.40.50.10540">
    <property type="entry name" value="Crotonobetainyl-coa:carnitine coa-transferase, domain 1"/>
    <property type="match status" value="1"/>
</dbReference>
<reference evidence="10" key="1">
    <citation type="journal article" date="2023" name="Science">
        <title>Genome structures resolve the early diversification of teleost fishes.</title>
        <authorList>
            <person name="Parey E."/>
            <person name="Louis A."/>
            <person name="Montfort J."/>
            <person name="Bouchez O."/>
            <person name="Roques C."/>
            <person name="Iampietro C."/>
            <person name="Lluch J."/>
            <person name="Castinel A."/>
            <person name="Donnadieu C."/>
            <person name="Desvignes T."/>
            <person name="Floi Bucao C."/>
            <person name="Jouanno E."/>
            <person name="Wen M."/>
            <person name="Mejri S."/>
            <person name="Dirks R."/>
            <person name="Jansen H."/>
            <person name="Henkel C."/>
            <person name="Chen W.J."/>
            <person name="Zahm M."/>
            <person name="Cabau C."/>
            <person name="Klopp C."/>
            <person name="Thompson A.W."/>
            <person name="Robinson-Rechavi M."/>
            <person name="Braasch I."/>
            <person name="Lecointre G."/>
            <person name="Bobe J."/>
            <person name="Postlethwait J.H."/>
            <person name="Berthelot C."/>
            <person name="Roest Crollius H."/>
            <person name="Guiguen Y."/>
        </authorList>
    </citation>
    <scope>NUCLEOTIDE SEQUENCE</scope>
    <source>
        <strain evidence="10">Concon-B</strain>
    </source>
</reference>
<feature type="transmembrane region" description="Helical" evidence="9">
    <location>
        <begin position="573"/>
        <end position="600"/>
    </location>
</feature>
<keyword evidence="5 9" id="KW-1133">Transmembrane helix</keyword>
<evidence type="ECO:0000313" key="11">
    <source>
        <dbReference type="Proteomes" id="UP001152803"/>
    </source>
</evidence>
<name>A0A9Q1D839_CONCO</name>
<dbReference type="FunFam" id="3.30.1540.10:FF:000004">
    <property type="entry name" value="Probable alpha-methylacyl-CoA racemase mcr"/>
    <property type="match status" value="1"/>
</dbReference>
<dbReference type="Gene3D" id="1.20.1250.20">
    <property type="entry name" value="MFS general substrate transporter like domains"/>
    <property type="match status" value="2"/>
</dbReference>
<dbReference type="Gene3D" id="3.30.1540.10">
    <property type="entry name" value="formyl-coa transferase, domain 3"/>
    <property type="match status" value="1"/>
</dbReference>
<evidence type="ECO:0000256" key="6">
    <source>
        <dbReference type="ARBA" id="ARBA00023136"/>
    </source>
</evidence>
<evidence type="ECO:0000256" key="7">
    <source>
        <dbReference type="ARBA" id="ARBA00023235"/>
    </source>
</evidence>
<evidence type="ECO:0000256" key="2">
    <source>
        <dbReference type="ARBA" id="ARBA00008383"/>
    </source>
</evidence>
<gene>
    <name evidence="10" type="ORF">COCON_G00172550</name>
</gene>
<evidence type="ECO:0000256" key="4">
    <source>
        <dbReference type="ARBA" id="ARBA00022692"/>
    </source>
</evidence>
<feature type="transmembrane region" description="Helical" evidence="9">
    <location>
        <begin position="652"/>
        <end position="671"/>
    </location>
</feature>
<dbReference type="SUPFAM" id="SSF89796">
    <property type="entry name" value="CoA-transferase family III (CaiB/BaiF)"/>
    <property type="match status" value="1"/>
</dbReference>
<keyword evidence="4 9" id="KW-0812">Transmembrane</keyword>
<dbReference type="InterPro" id="IPR023606">
    <property type="entry name" value="CoA-Trfase_III_dom_1_sf"/>
</dbReference>
<dbReference type="GO" id="GO:0008506">
    <property type="term" value="F:sucrose:proton symporter activity"/>
    <property type="evidence" value="ECO:0007669"/>
    <property type="project" value="TreeGrafter"/>
</dbReference>
<dbReference type="PANTHER" id="PTHR19432">
    <property type="entry name" value="SUGAR TRANSPORTER"/>
    <property type="match status" value="1"/>
</dbReference>
<evidence type="ECO:0000256" key="8">
    <source>
        <dbReference type="SAM" id="MobiDB-lite"/>
    </source>
</evidence>
<dbReference type="PANTHER" id="PTHR19432:SF34">
    <property type="entry name" value="MEMBRANE-ASSOCIATED TRANSPORTER PROTEIN"/>
    <property type="match status" value="1"/>
</dbReference>
<comment type="caution">
    <text evidence="10">The sequence shown here is derived from an EMBL/GenBank/DDBJ whole genome shotgun (WGS) entry which is preliminary data.</text>
</comment>